<dbReference type="EMBL" id="LJIW01000001">
    <property type="protein sequence ID" value="PNG94353.1"/>
    <property type="molecule type" value="Genomic_DNA"/>
</dbReference>
<dbReference type="CDD" id="cd01004">
    <property type="entry name" value="PBP2_MidA_like"/>
    <property type="match status" value="1"/>
</dbReference>
<feature type="compositionally biased region" description="Polar residues" evidence="2">
    <location>
        <begin position="31"/>
        <end position="48"/>
    </location>
</feature>
<dbReference type="RefSeq" id="WP_102933166.1">
    <property type="nucleotide sequence ID" value="NZ_LJIW01000001.1"/>
</dbReference>
<reference evidence="5 6" key="1">
    <citation type="submission" date="2015-09" db="EMBL/GenBank/DDBJ databases">
        <title>Genome sequence, genome mining and natural product profiling of a biocontrol bacterium Streptomyces malaysiensis F913.</title>
        <authorList>
            <person name="Xu Y."/>
            <person name="Wei J."/>
            <person name="Xie J."/>
            <person name="Li T."/>
            <person name="Zhou Z."/>
        </authorList>
    </citation>
    <scope>NUCLEOTIDE SEQUENCE [LARGE SCALE GENOMIC DNA]</scope>
    <source>
        <strain evidence="5 6">F913</strain>
    </source>
</reference>
<dbReference type="InterPro" id="IPR001638">
    <property type="entry name" value="Solute-binding_3/MltF_N"/>
</dbReference>
<gene>
    <name evidence="5" type="ORF">SMF913_10378</name>
</gene>
<dbReference type="PROSITE" id="PS51257">
    <property type="entry name" value="PROKAR_LIPOPROTEIN"/>
    <property type="match status" value="1"/>
</dbReference>
<evidence type="ECO:0000256" key="1">
    <source>
        <dbReference type="ARBA" id="ARBA00022729"/>
    </source>
</evidence>
<evidence type="ECO:0000259" key="4">
    <source>
        <dbReference type="SMART" id="SM00062"/>
    </source>
</evidence>
<evidence type="ECO:0000313" key="6">
    <source>
        <dbReference type="Proteomes" id="UP000236520"/>
    </source>
</evidence>
<dbReference type="Pfam" id="PF00497">
    <property type="entry name" value="SBP_bac_3"/>
    <property type="match status" value="1"/>
</dbReference>
<dbReference type="SMART" id="SM00062">
    <property type="entry name" value="PBPb"/>
    <property type="match status" value="1"/>
</dbReference>
<sequence length="323" mass="34395">MSVLIRPKLAAFTTLTIVAALALSACGGSTKDASGSASKGPFNTSPEQSRYGAPKVASIAAEVPAAIRSRGTLEIGNSKGSTAPLTFFATDNKTLIGVETDMAYAIASVFGLKVHYNPVSFEQIFVGLDSGKYDVGVSNITVTELRKQKYDMATYRKDAQAFEAKKGTTWRVTGPKDVAGKTIAVPTGTSEEKALLDWSAQNVKAGRKPINVKYYQDESACYLALQSGHIDAYLHPNPEAQYHAKTSGRTQVVGGIIGDGEHLQGLIAATTKKNNGLGKPLNDAINYLIKKGVYRKILARWGLTSDGVNTSQLNPPGLPIDKK</sequence>
<evidence type="ECO:0000313" key="5">
    <source>
        <dbReference type="EMBL" id="PNG94353.1"/>
    </source>
</evidence>
<dbReference type="PANTHER" id="PTHR35936:SF17">
    <property type="entry name" value="ARGININE-BINDING EXTRACELLULAR PROTEIN ARTP"/>
    <property type="match status" value="1"/>
</dbReference>
<protein>
    <recommendedName>
        <fullName evidence="4">Solute-binding protein family 3/N-terminal domain-containing protein</fullName>
    </recommendedName>
</protein>
<evidence type="ECO:0000256" key="3">
    <source>
        <dbReference type="SAM" id="SignalP"/>
    </source>
</evidence>
<feature type="region of interest" description="Disordered" evidence="2">
    <location>
        <begin position="31"/>
        <end position="50"/>
    </location>
</feature>
<name>A0A2J7Z249_STRMQ</name>
<dbReference type="Gene3D" id="3.40.190.10">
    <property type="entry name" value="Periplasmic binding protein-like II"/>
    <property type="match status" value="2"/>
</dbReference>
<accession>A0A2J7Z249</accession>
<feature type="chain" id="PRO_5039341505" description="Solute-binding protein family 3/N-terminal domain-containing protein" evidence="3">
    <location>
        <begin position="25"/>
        <end position="323"/>
    </location>
</feature>
<organism evidence="5 6">
    <name type="scientific">Streptomyces malaysiensis</name>
    <dbReference type="NCBI Taxonomy" id="92644"/>
    <lineage>
        <taxon>Bacteria</taxon>
        <taxon>Bacillati</taxon>
        <taxon>Actinomycetota</taxon>
        <taxon>Actinomycetes</taxon>
        <taxon>Kitasatosporales</taxon>
        <taxon>Streptomycetaceae</taxon>
        <taxon>Streptomyces</taxon>
        <taxon>Streptomyces violaceusniger group</taxon>
    </lineage>
</organism>
<dbReference type="PANTHER" id="PTHR35936">
    <property type="entry name" value="MEMBRANE-BOUND LYTIC MUREIN TRANSGLYCOSYLASE F"/>
    <property type="match status" value="1"/>
</dbReference>
<dbReference type="Proteomes" id="UP000236520">
    <property type="component" value="Unassembled WGS sequence"/>
</dbReference>
<keyword evidence="1 3" id="KW-0732">Signal</keyword>
<evidence type="ECO:0000256" key="2">
    <source>
        <dbReference type="SAM" id="MobiDB-lite"/>
    </source>
</evidence>
<feature type="domain" description="Solute-binding protein family 3/N-terminal" evidence="4">
    <location>
        <begin position="72"/>
        <end position="305"/>
    </location>
</feature>
<proteinExistence type="predicted"/>
<keyword evidence="6" id="KW-1185">Reference proteome</keyword>
<dbReference type="SUPFAM" id="SSF53850">
    <property type="entry name" value="Periplasmic binding protein-like II"/>
    <property type="match status" value="1"/>
</dbReference>
<feature type="signal peptide" evidence="3">
    <location>
        <begin position="1"/>
        <end position="24"/>
    </location>
</feature>
<dbReference type="AlphaFoldDB" id="A0A2J7Z249"/>
<comment type="caution">
    <text evidence="5">The sequence shown here is derived from an EMBL/GenBank/DDBJ whole genome shotgun (WGS) entry which is preliminary data.</text>
</comment>